<protein>
    <recommendedName>
        <fullName evidence="3">Mu-like prophage I protein</fullName>
    </recommendedName>
</protein>
<evidence type="ECO:0008006" key="3">
    <source>
        <dbReference type="Google" id="ProtNLM"/>
    </source>
</evidence>
<keyword evidence="2" id="KW-1185">Reference proteome</keyword>
<dbReference type="STRING" id="880070.Cycma_0577"/>
<dbReference type="AlphaFoldDB" id="G0IY19"/>
<dbReference type="KEGG" id="cmr:Cycma_0577"/>
<dbReference type="OrthoDB" id="1064922at2"/>
<dbReference type="Proteomes" id="UP000001635">
    <property type="component" value="Chromosome"/>
</dbReference>
<organism evidence="1 2">
    <name type="scientific">Cyclobacterium marinum (strain ATCC 25205 / DSM 745 / LMG 13164 / NCIMB 1802)</name>
    <name type="common">Flectobacillus marinus</name>
    <dbReference type="NCBI Taxonomy" id="880070"/>
    <lineage>
        <taxon>Bacteria</taxon>
        <taxon>Pseudomonadati</taxon>
        <taxon>Bacteroidota</taxon>
        <taxon>Cytophagia</taxon>
        <taxon>Cytophagales</taxon>
        <taxon>Cyclobacteriaceae</taxon>
        <taxon>Cyclobacterium</taxon>
    </lineage>
</organism>
<accession>G0IY19</accession>
<evidence type="ECO:0000313" key="1">
    <source>
        <dbReference type="EMBL" id="AEL24352.1"/>
    </source>
</evidence>
<dbReference type="RefSeq" id="WP_014018650.1">
    <property type="nucleotide sequence ID" value="NC_015914.1"/>
</dbReference>
<dbReference type="eggNOG" id="COG3740">
    <property type="taxonomic scope" value="Bacteria"/>
</dbReference>
<sequence>MNLHPVIICSNKVNRYGFRVLASGIELGMYEKNPILLYAHQRPNRDNPNITPVGKMHNIHLNEANELVGEMEFDQDDEFAIKLEKKWEKGMLNAVSLKAEMVEVSDDPQYLLPGQKLPTLTKSLLEEISIEPVPGDSEAVALRLHYKGESPTVISLSDDNNPDLEKLFPSINKNQTDMKIIALAFKGQKHVTLASGASEEDIANAVTDLVAKVNTLEADKVSLSADLQAKTDLATQLQEKLKTVKLSAINEKAEALVNAAGPSGSKKLTAEEMPEYIELAKTNYDAVKNILDKRKGFSSVADHLNQKAEGNGGKYAELSFREIEKQGKAADLKATDPELFKEKYKAQYGVDYKG</sequence>
<gene>
    <name evidence="1" type="ordered locus">Cycma_0577</name>
</gene>
<reference evidence="2" key="1">
    <citation type="submission" date="2011-07" db="EMBL/GenBank/DDBJ databases">
        <title>The complete genome of Cyclobacterium marinum DSM 745.</title>
        <authorList>
            <person name="Lucas S."/>
            <person name="Han J."/>
            <person name="Lapidus A."/>
            <person name="Bruce D."/>
            <person name="Goodwin L."/>
            <person name="Pitluck S."/>
            <person name="Peters L."/>
            <person name="Kyrpides N."/>
            <person name="Mavromatis K."/>
            <person name="Ivanova N."/>
            <person name="Ovchinnikova G."/>
            <person name="Chertkov O."/>
            <person name="Detter J.C."/>
            <person name="Tapia R."/>
            <person name="Han C."/>
            <person name="Land M."/>
            <person name="Hauser L."/>
            <person name="Markowitz V."/>
            <person name="Cheng J.-F."/>
            <person name="Hugenholtz P."/>
            <person name="Woyke T."/>
            <person name="Wu D."/>
            <person name="Tindall B."/>
            <person name="Schuetze A."/>
            <person name="Brambilla E."/>
            <person name="Klenk H.-P."/>
            <person name="Eisen J.A."/>
        </authorList>
    </citation>
    <scope>NUCLEOTIDE SEQUENCE [LARGE SCALE GENOMIC DNA]</scope>
    <source>
        <strain evidence="2">ATCC 25205 / DSM 745 / LMG 13164 / NCIMB 1802</strain>
    </source>
</reference>
<name>G0IY19_CYCMS</name>
<dbReference type="HOGENOM" id="CLU_073787_0_0_10"/>
<evidence type="ECO:0000313" key="2">
    <source>
        <dbReference type="Proteomes" id="UP000001635"/>
    </source>
</evidence>
<dbReference type="EMBL" id="CP002955">
    <property type="protein sequence ID" value="AEL24352.1"/>
    <property type="molecule type" value="Genomic_DNA"/>
</dbReference>
<proteinExistence type="predicted"/>